<keyword evidence="2" id="KW-1185">Reference proteome</keyword>
<reference evidence="1 2" key="1">
    <citation type="journal article" date="2019" name="bioRxiv">
        <title>Genomics, evolutionary history and diagnostics of the Alternaria alternata species group including apple and Asian pear pathotypes.</title>
        <authorList>
            <person name="Armitage A.D."/>
            <person name="Cockerton H.M."/>
            <person name="Sreenivasaprasad S."/>
            <person name="Woodhall J.W."/>
            <person name="Lane C.R."/>
            <person name="Harrison R.J."/>
            <person name="Clarkson J.P."/>
        </authorList>
    </citation>
    <scope>NUCLEOTIDE SEQUENCE [LARGE SCALE GENOMIC DNA]</scope>
    <source>
        <strain evidence="1 2">FERA 650</strain>
    </source>
</reference>
<organism evidence="1 2">
    <name type="scientific">Alternaria gaisen</name>
    <dbReference type="NCBI Taxonomy" id="167740"/>
    <lineage>
        <taxon>Eukaryota</taxon>
        <taxon>Fungi</taxon>
        <taxon>Dikarya</taxon>
        <taxon>Ascomycota</taxon>
        <taxon>Pezizomycotina</taxon>
        <taxon>Dothideomycetes</taxon>
        <taxon>Pleosporomycetidae</taxon>
        <taxon>Pleosporales</taxon>
        <taxon>Pleosporineae</taxon>
        <taxon>Pleosporaceae</taxon>
        <taxon>Alternaria</taxon>
        <taxon>Alternaria sect. Alternaria</taxon>
    </lineage>
</organism>
<accession>A0ACB6FUY6</accession>
<gene>
    <name evidence="1" type="ORF">AG0111_0g3433</name>
</gene>
<evidence type="ECO:0000313" key="1">
    <source>
        <dbReference type="EMBL" id="KAB2108267.1"/>
    </source>
</evidence>
<proteinExistence type="predicted"/>
<evidence type="ECO:0000313" key="2">
    <source>
        <dbReference type="Proteomes" id="UP000293547"/>
    </source>
</evidence>
<protein>
    <submittedName>
        <fullName evidence="1">Uncharacterized protein</fullName>
    </submittedName>
</protein>
<comment type="caution">
    <text evidence="1">The sequence shown here is derived from an EMBL/GenBank/DDBJ whole genome shotgun (WGS) entry which is preliminary data.</text>
</comment>
<dbReference type="Proteomes" id="UP000293547">
    <property type="component" value="Unassembled WGS sequence"/>
</dbReference>
<name>A0ACB6FUY6_9PLEO</name>
<dbReference type="EMBL" id="PDWZ02000002">
    <property type="protein sequence ID" value="KAB2108267.1"/>
    <property type="molecule type" value="Genomic_DNA"/>
</dbReference>
<sequence length="260" mass="28922">MAREKRIAHKSPNSLSDASRNITSAQAELVRNQITREHRQALVSSSVPEETPVSVGFAAQIVDEAQKPKRQADLEKARSILDRRQKDQPVSWVEIEWTKTLCAREAKLEGAEMRDVATTDMKKQQWQQDQEEKIQEISAANKHPTWTTCMLLRARLGEGDKSDSGPDNDLSTTSRVSSSATLESARVSQKKGAAREPEDDNGGSEKEDENTTVPQAQPQDPVPSPLSDANNNMTAERNADEDSDVDIWDDDVWALMIKAD</sequence>